<protein>
    <submittedName>
        <fullName evidence="3">HDIG domain-containing protein</fullName>
    </submittedName>
</protein>
<dbReference type="Pfam" id="PF13487">
    <property type="entry name" value="HD_5"/>
    <property type="match status" value="1"/>
</dbReference>
<dbReference type="RefSeq" id="WP_093478757.1">
    <property type="nucleotide sequence ID" value="NZ_FOUI01000021.1"/>
</dbReference>
<proteinExistence type="predicted"/>
<dbReference type="SUPFAM" id="SSF109604">
    <property type="entry name" value="HD-domain/PDEase-like"/>
    <property type="match status" value="1"/>
</dbReference>
<dbReference type="SMART" id="SM00471">
    <property type="entry name" value="HDc"/>
    <property type="match status" value="1"/>
</dbReference>
<evidence type="ECO:0000313" key="4">
    <source>
        <dbReference type="Proteomes" id="UP000243629"/>
    </source>
</evidence>
<dbReference type="NCBIfam" id="TIGR00277">
    <property type="entry name" value="HDIG"/>
    <property type="match status" value="1"/>
</dbReference>
<dbReference type="InterPro" id="IPR003607">
    <property type="entry name" value="HD/PDEase_dom"/>
</dbReference>
<dbReference type="Gene3D" id="1.10.3210.10">
    <property type="entry name" value="Hypothetical protein af1432"/>
    <property type="match status" value="1"/>
</dbReference>
<dbReference type="AlphaFoldDB" id="A0A1I4UE45"/>
<dbReference type="PANTHER" id="PTHR43155">
    <property type="entry name" value="CYCLIC DI-GMP PHOSPHODIESTERASE PA4108-RELATED"/>
    <property type="match status" value="1"/>
</dbReference>
<feature type="domain" description="HD-GYP" evidence="2">
    <location>
        <begin position="147"/>
        <end position="342"/>
    </location>
</feature>
<dbReference type="Pfam" id="PF11871">
    <property type="entry name" value="DUF3391"/>
    <property type="match status" value="1"/>
</dbReference>
<dbReference type="GO" id="GO:0008081">
    <property type="term" value="F:phosphoric diester hydrolase activity"/>
    <property type="evidence" value="ECO:0007669"/>
    <property type="project" value="UniProtKB-ARBA"/>
</dbReference>
<organism evidence="3 4">
    <name type="scientific">Halopseudomonas yangmingensis</name>
    <dbReference type="NCBI Taxonomy" id="1720063"/>
    <lineage>
        <taxon>Bacteria</taxon>
        <taxon>Pseudomonadati</taxon>
        <taxon>Pseudomonadota</taxon>
        <taxon>Gammaproteobacteria</taxon>
        <taxon>Pseudomonadales</taxon>
        <taxon>Pseudomonadaceae</taxon>
        <taxon>Halopseudomonas</taxon>
    </lineage>
</organism>
<evidence type="ECO:0000259" key="1">
    <source>
        <dbReference type="PROSITE" id="PS51831"/>
    </source>
</evidence>
<dbReference type="PROSITE" id="PS51831">
    <property type="entry name" value="HD"/>
    <property type="match status" value="1"/>
</dbReference>
<dbReference type="CDD" id="cd00077">
    <property type="entry name" value="HDc"/>
    <property type="match status" value="1"/>
</dbReference>
<reference evidence="4" key="1">
    <citation type="submission" date="2016-10" db="EMBL/GenBank/DDBJ databases">
        <authorList>
            <person name="Varghese N."/>
            <person name="Submissions S."/>
        </authorList>
    </citation>
    <scope>NUCLEOTIDE SEQUENCE [LARGE SCALE GENOMIC DNA]</scope>
    <source>
        <strain evidence="4">DSM 24213</strain>
    </source>
</reference>
<keyword evidence="4" id="KW-1185">Reference proteome</keyword>
<gene>
    <name evidence="3" type="ORF">SAMN05216217_1215</name>
</gene>
<dbReference type="OrthoDB" id="9764808at2"/>
<dbReference type="InterPro" id="IPR006675">
    <property type="entry name" value="HDIG_dom"/>
</dbReference>
<feature type="domain" description="HD" evidence="1">
    <location>
        <begin position="169"/>
        <end position="292"/>
    </location>
</feature>
<dbReference type="EMBL" id="FOUI01000021">
    <property type="protein sequence ID" value="SFM87267.1"/>
    <property type="molecule type" value="Genomic_DNA"/>
</dbReference>
<name>A0A1I4UE45_9GAMM</name>
<evidence type="ECO:0000313" key="3">
    <source>
        <dbReference type="EMBL" id="SFM87267.1"/>
    </source>
</evidence>
<dbReference type="InterPro" id="IPR037522">
    <property type="entry name" value="HD_GYP_dom"/>
</dbReference>
<accession>A0A1I4UE45</accession>
<evidence type="ECO:0000259" key="2">
    <source>
        <dbReference type="PROSITE" id="PS51832"/>
    </source>
</evidence>
<dbReference type="InterPro" id="IPR021812">
    <property type="entry name" value="DUF3391"/>
</dbReference>
<dbReference type="STRING" id="1720063.SAMN05216217_1215"/>
<dbReference type="PANTHER" id="PTHR43155:SF2">
    <property type="entry name" value="CYCLIC DI-GMP PHOSPHODIESTERASE PA4108"/>
    <property type="match status" value="1"/>
</dbReference>
<sequence>MRFKTIRREQLRIGMYVHSFNGSWLEHPFWSSRMLVDDEQTLQRILTSSIRELVIDLTRGLDVVGADEKQDASSRAGIADFAEDESEQSVVAAEQAAGVIGLQDELQRARQVFAKGKRAVVQMFQDARLGRTMEVEGLHDLIDEMSTSVTRNAHALVSVARIKGKDEYTYLHSVAVAALMIGLARQHGCDEHTVRMAGLAGLLHDMGKALTPDVILNKPGKLTDEEYGVMRQHPRQGWELLRSWPGVPEEVLDVCLHHHEKMDASGYPEALPGDGISLLSRMGAICDVYDAITSNRPYKTGWDPAVSLSRMAAWKGHFDPGLLQQFVAMLGIYPVGSLVRLGSEQLAVVVEQNPAALLKPVVSVFYSIRLRQKIPVWQLDLAQDGCADRIVGREQPENWNIRNLEKLWLPG</sequence>
<dbReference type="Proteomes" id="UP000243629">
    <property type="component" value="Unassembled WGS sequence"/>
</dbReference>
<dbReference type="InterPro" id="IPR006674">
    <property type="entry name" value="HD_domain"/>
</dbReference>
<dbReference type="PROSITE" id="PS51832">
    <property type="entry name" value="HD_GYP"/>
    <property type="match status" value="1"/>
</dbReference>